<dbReference type="InterPro" id="IPR006652">
    <property type="entry name" value="Kelch_1"/>
</dbReference>
<evidence type="ECO:0000256" key="1">
    <source>
        <dbReference type="ARBA" id="ARBA00022729"/>
    </source>
</evidence>
<sequence length="412" mass="45552">MKNLKKVFQIIVTTVMVNASGMAQTWTVGEDIPQAFRASNVAAHKSTSTNSGYLFLISGRDSEGNITPRNQRYDISNNVWEDMAPAPTGILGASTAIVKDSIYIIGGLTSTPGTAIKKVRRYSINQNTWADKADFPVNIVDTDAVSYQDSLIYVTAGYNSRVRVFNAITNKWRDATPMTSPLQSIAWGALTIHGNKLVYMCGTNALFSPNYFNTVRIGTIDQNNRANITWTTGTPFPGQTRTFFDAHSWNGGIIMTGGSTDNTFDTNSDECYFYNVDTDVWTQLPSKPTAWVTGNSASLNIDNEWKLICASGYNNGGYLYSTEIYTETQLSRDEFASEPQINFFPNPTNGFLQFDTSELVKEIICYDMHGKAINLKIISNNTLDVSNLAQGVYLIKVIGENDKIVSAKFVKN</sequence>
<reference evidence="3 4" key="1">
    <citation type="submission" date="2023-05" db="EMBL/GenBank/DDBJ databases">
        <title>Flavobacterium sedimenti sp. nov., isolated from the sediment.</title>
        <authorList>
            <person name="Wu N."/>
        </authorList>
    </citation>
    <scope>NUCLEOTIDE SEQUENCE [LARGE SCALE GENOMIC DNA]</scope>
    <source>
        <strain evidence="3 4">YZ-48</strain>
    </source>
</reference>
<dbReference type="PANTHER" id="PTHR45632">
    <property type="entry name" value="LD33804P"/>
    <property type="match status" value="1"/>
</dbReference>
<dbReference type="InterPro" id="IPR011043">
    <property type="entry name" value="Gal_Oxase/kelch_b-propeller"/>
</dbReference>
<keyword evidence="4" id="KW-1185">Reference proteome</keyword>
<dbReference type="NCBIfam" id="TIGR04183">
    <property type="entry name" value="Por_Secre_tail"/>
    <property type="match status" value="1"/>
</dbReference>
<accession>A0ABT6XS44</accession>
<dbReference type="InterPro" id="IPR026444">
    <property type="entry name" value="Secre_tail"/>
</dbReference>
<organism evidence="3 4">
    <name type="scientific">Flavobacterium sedimenticola</name>
    <dbReference type="NCBI Taxonomy" id="3043286"/>
    <lineage>
        <taxon>Bacteria</taxon>
        <taxon>Pseudomonadati</taxon>
        <taxon>Bacteroidota</taxon>
        <taxon>Flavobacteriia</taxon>
        <taxon>Flavobacteriales</taxon>
        <taxon>Flavobacteriaceae</taxon>
        <taxon>Flavobacterium</taxon>
    </lineage>
</organism>
<protein>
    <submittedName>
        <fullName evidence="3">Kelch repeat-containing protein</fullName>
    </submittedName>
</protein>
<dbReference type="Proteomes" id="UP001230035">
    <property type="component" value="Unassembled WGS sequence"/>
</dbReference>
<dbReference type="Gene3D" id="2.120.10.80">
    <property type="entry name" value="Kelch-type beta propeller"/>
    <property type="match status" value="2"/>
</dbReference>
<evidence type="ECO:0000259" key="2">
    <source>
        <dbReference type="Pfam" id="PF18962"/>
    </source>
</evidence>
<dbReference type="SUPFAM" id="SSF50965">
    <property type="entry name" value="Galactose oxidase, central domain"/>
    <property type="match status" value="1"/>
</dbReference>
<evidence type="ECO:0000313" key="3">
    <source>
        <dbReference type="EMBL" id="MDI9257900.1"/>
    </source>
</evidence>
<feature type="domain" description="Secretion system C-terminal sorting" evidence="2">
    <location>
        <begin position="344"/>
        <end position="409"/>
    </location>
</feature>
<dbReference type="EMBL" id="JASGBP010000007">
    <property type="protein sequence ID" value="MDI9257900.1"/>
    <property type="molecule type" value="Genomic_DNA"/>
</dbReference>
<dbReference type="RefSeq" id="WP_283239577.1">
    <property type="nucleotide sequence ID" value="NZ_JASGBP010000007.1"/>
</dbReference>
<dbReference type="Pfam" id="PF18962">
    <property type="entry name" value="Por_Secre_tail"/>
    <property type="match status" value="1"/>
</dbReference>
<proteinExistence type="predicted"/>
<dbReference type="InterPro" id="IPR015915">
    <property type="entry name" value="Kelch-typ_b-propeller"/>
</dbReference>
<dbReference type="Pfam" id="PF01344">
    <property type="entry name" value="Kelch_1"/>
    <property type="match status" value="1"/>
</dbReference>
<gene>
    <name evidence="3" type="ORF">QHT84_10795</name>
</gene>
<keyword evidence="1" id="KW-0732">Signal</keyword>
<dbReference type="SMART" id="SM00612">
    <property type="entry name" value="Kelch"/>
    <property type="match status" value="4"/>
</dbReference>
<name>A0ABT6XS44_9FLAO</name>
<evidence type="ECO:0000313" key="4">
    <source>
        <dbReference type="Proteomes" id="UP001230035"/>
    </source>
</evidence>
<comment type="caution">
    <text evidence="3">The sequence shown here is derived from an EMBL/GenBank/DDBJ whole genome shotgun (WGS) entry which is preliminary data.</text>
</comment>